<dbReference type="EMBL" id="LK934641">
    <property type="protein sequence ID" value="CDU20053.1"/>
    <property type="molecule type" value="Genomic_DNA"/>
</dbReference>
<feature type="region of interest" description="Disordered" evidence="7">
    <location>
        <begin position="1"/>
        <end position="56"/>
    </location>
</feature>
<name>A0A077Y9R0_PLAYE</name>
<dbReference type="InterPro" id="IPR012678">
    <property type="entry name" value="Ribosomal_uL23/eL15/eS24_sf"/>
</dbReference>
<dbReference type="GeneID" id="3790257"/>
<sequence length="185" mass="21006">MVKATNEKKNAGDNKGANGKNNSNAKDKANKKTEKKGMNKGKTVVKKTINKNSNMKADNFSQKKTKKMTTSIRFKRPRTLKLKKNPKCPKILKSCYKKTLDKYGIIKYPLTSEKAMKKIEEINTLVFICDKRADKRKIKKSVKSLFDIKCAKVNVLNRLNGDKKAYVRLSKDHDALEVANKIGIL</sequence>
<organism evidence="8 11">
    <name type="scientific">Plasmodium yoelii</name>
    <dbReference type="NCBI Taxonomy" id="5861"/>
    <lineage>
        <taxon>Eukaryota</taxon>
        <taxon>Sar</taxon>
        <taxon>Alveolata</taxon>
        <taxon>Apicomplexa</taxon>
        <taxon>Aconoidasida</taxon>
        <taxon>Haemosporida</taxon>
        <taxon>Plasmodiidae</taxon>
        <taxon>Plasmodium</taxon>
        <taxon>Plasmodium (Vinckeia)</taxon>
    </lineage>
</organism>
<protein>
    <submittedName>
        <fullName evidence="9">60S ribosomal protein L23, putative</fullName>
    </submittedName>
    <submittedName>
        <fullName evidence="8">60S ribosomal protein L23a, putative</fullName>
    </submittedName>
</protein>
<dbReference type="OrthoDB" id="1267328at2759"/>
<evidence type="ECO:0000256" key="4">
    <source>
        <dbReference type="ARBA" id="ARBA00022980"/>
    </source>
</evidence>
<dbReference type="Gene3D" id="3.30.70.330">
    <property type="match status" value="1"/>
</dbReference>
<dbReference type="KEGG" id="pyo:PY17X_1343300"/>
<reference evidence="8" key="2">
    <citation type="submission" date="2014-05" db="EMBL/GenBank/DDBJ databases">
        <authorList>
            <person name="Aslett A.Martin."/>
            <person name="De Silva Nishadi"/>
        </authorList>
    </citation>
    <scope>NUCLEOTIDE SEQUENCE</scope>
    <source>
        <strain evidence="8">YM</strain>
    </source>
</reference>
<dbReference type="Proteomes" id="UP000072874">
    <property type="component" value="Chromosome 13"/>
</dbReference>
<feature type="compositionally biased region" description="Basic and acidic residues" evidence="7">
    <location>
        <begin position="1"/>
        <end position="12"/>
    </location>
</feature>
<evidence type="ECO:0000256" key="6">
    <source>
        <dbReference type="RuleBase" id="RU003934"/>
    </source>
</evidence>
<dbReference type="GO" id="GO:0006412">
    <property type="term" value="P:translation"/>
    <property type="evidence" value="ECO:0007669"/>
    <property type="project" value="InterPro"/>
</dbReference>
<evidence type="ECO:0000256" key="1">
    <source>
        <dbReference type="ARBA" id="ARBA00006700"/>
    </source>
</evidence>
<evidence type="ECO:0000313" key="11">
    <source>
        <dbReference type="Proteomes" id="UP000072904"/>
    </source>
</evidence>
<feature type="compositionally biased region" description="Low complexity" evidence="7">
    <location>
        <begin position="13"/>
        <end position="24"/>
    </location>
</feature>
<dbReference type="GO" id="GO:0019843">
    <property type="term" value="F:rRNA binding"/>
    <property type="evidence" value="ECO:0007669"/>
    <property type="project" value="UniProtKB-KW"/>
</dbReference>
<reference evidence="9" key="3">
    <citation type="submission" date="2014-05" db="EMBL/GenBank/DDBJ databases">
        <authorList>
            <person name="Aslett M.A."/>
            <person name="De Silva N."/>
        </authorList>
    </citation>
    <scope>NUCLEOTIDE SEQUENCE</scope>
    <source>
        <strain evidence="9">17X</strain>
    </source>
</reference>
<dbReference type="Proteomes" id="UP000072904">
    <property type="component" value="Chromosome 13"/>
</dbReference>
<dbReference type="GO" id="GO:0005840">
    <property type="term" value="C:ribosome"/>
    <property type="evidence" value="ECO:0007669"/>
    <property type="project" value="UniProtKB-KW"/>
</dbReference>
<dbReference type="InterPro" id="IPR001014">
    <property type="entry name" value="Ribosomal_uL23_CS"/>
</dbReference>
<dbReference type="PROSITE" id="PS00050">
    <property type="entry name" value="RIBOSOMAL_L23"/>
    <property type="match status" value="1"/>
</dbReference>
<reference evidence="10 11" key="1">
    <citation type="journal article" date="2014" name="BMC Biol.">
        <title>A comprehensive evaluation of rodent malaria parasite genomes and gene expression.</title>
        <authorList>
            <person name="Otto T.D."/>
            <person name="Bohme U."/>
            <person name="Jackson A.P."/>
            <person name="Hunt M."/>
            <person name="Franke-Fayard B."/>
            <person name="Hoeijmakers W.A."/>
            <person name="Religa A.A."/>
            <person name="Robertson L."/>
            <person name="Sanders M."/>
            <person name="Ogun S.A."/>
            <person name="Cunningham D."/>
            <person name="Erhart A."/>
            <person name="Billker O."/>
            <person name="Khan S.M."/>
            <person name="Stunnenberg H.G."/>
            <person name="Langhorne J."/>
            <person name="Holder A.A."/>
            <person name="Waters A.P."/>
            <person name="Newbold C.I."/>
            <person name="Pain A."/>
            <person name="Berriman M."/>
            <person name="Janse C.J."/>
        </authorList>
    </citation>
    <scope>NUCLEOTIDE SEQUENCE [LARGE SCALE GENOMIC DNA]</scope>
    <source>
        <strain evidence="9 10">17X</strain>
        <strain evidence="8 11">YM</strain>
    </source>
</reference>
<dbReference type="FunFam" id="3.30.70.330:FF:000532">
    <property type="entry name" value="50S ribosomal protein L23"/>
    <property type="match status" value="1"/>
</dbReference>
<dbReference type="PANTHER" id="PTHR11620">
    <property type="entry name" value="60S RIBOSOMAL PROTEIN L23A"/>
    <property type="match status" value="1"/>
</dbReference>
<dbReference type="OMA" id="FRIIRHP"/>
<keyword evidence="4 6" id="KW-0689">Ribosomal protein</keyword>
<evidence type="ECO:0000256" key="5">
    <source>
        <dbReference type="ARBA" id="ARBA00023274"/>
    </source>
</evidence>
<dbReference type="RefSeq" id="XP_022813659.1">
    <property type="nucleotide sequence ID" value="XM_022957203.1"/>
</dbReference>
<evidence type="ECO:0000313" key="9">
    <source>
        <dbReference type="EMBL" id="VTZ80811.1"/>
    </source>
</evidence>
<dbReference type="EMBL" id="LM993667">
    <property type="protein sequence ID" value="VTZ80811.1"/>
    <property type="molecule type" value="Genomic_DNA"/>
</dbReference>
<accession>A0A077Y9R0</accession>
<dbReference type="VEuPathDB" id="PlasmoDB:Py17XNL_001303287"/>
<gene>
    <name evidence="9" type="ORF">PY17X_1343300</name>
    <name evidence="8" type="ORF">PYYM_1340300</name>
</gene>
<dbReference type="NCBIfam" id="NF011118">
    <property type="entry name" value="PRK14548.1"/>
    <property type="match status" value="1"/>
</dbReference>
<dbReference type="Pfam" id="PF00276">
    <property type="entry name" value="Ribosomal_L23"/>
    <property type="match status" value="1"/>
</dbReference>
<dbReference type="VEuPathDB" id="PlasmoDB:PYYM_1340300"/>
<evidence type="ECO:0000313" key="8">
    <source>
        <dbReference type="EMBL" id="CDU20053.1"/>
    </source>
</evidence>
<dbReference type="SUPFAM" id="SSF54189">
    <property type="entry name" value="Ribosomal proteins S24e, L23 and L15e"/>
    <property type="match status" value="1"/>
</dbReference>
<keyword evidence="2" id="KW-0699">rRNA-binding</keyword>
<dbReference type="HAMAP" id="MF_01369_A">
    <property type="entry name" value="Ribosomal_uL23_A"/>
    <property type="match status" value="1"/>
</dbReference>
<evidence type="ECO:0000256" key="7">
    <source>
        <dbReference type="SAM" id="MobiDB-lite"/>
    </source>
</evidence>
<comment type="similarity">
    <text evidence="1 6">Belongs to the universal ribosomal protein uL23 family.</text>
</comment>
<dbReference type="GO" id="GO:0003735">
    <property type="term" value="F:structural constituent of ribosome"/>
    <property type="evidence" value="ECO:0007669"/>
    <property type="project" value="InterPro"/>
</dbReference>
<dbReference type="InterPro" id="IPR012677">
    <property type="entry name" value="Nucleotide-bd_a/b_plait_sf"/>
</dbReference>
<evidence type="ECO:0000313" key="10">
    <source>
        <dbReference type="Proteomes" id="UP000072874"/>
    </source>
</evidence>
<dbReference type="AlphaFoldDB" id="A0A077Y9R0"/>
<reference evidence="9" key="4">
    <citation type="submission" date="2019-05" db="EMBL/GenBank/DDBJ databases">
        <authorList>
            <consortium name="Pathogen Informatics"/>
        </authorList>
    </citation>
    <scope>NUCLEOTIDE SEQUENCE</scope>
    <source>
        <strain evidence="9">17X</strain>
    </source>
</reference>
<proteinExistence type="inferred from homology"/>
<evidence type="ECO:0000256" key="3">
    <source>
        <dbReference type="ARBA" id="ARBA00022884"/>
    </source>
</evidence>
<dbReference type="VEuPathDB" id="PlasmoDB:PY04600"/>
<evidence type="ECO:0000256" key="2">
    <source>
        <dbReference type="ARBA" id="ARBA00022730"/>
    </source>
</evidence>
<dbReference type="VEuPathDB" id="PlasmoDB:PY17X_1343300"/>
<dbReference type="GO" id="GO:1990904">
    <property type="term" value="C:ribonucleoprotein complex"/>
    <property type="evidence" value="ECO:0007669"/>
    <property type="project" value="UniProtKB-KW"/>
</dbReference>
<dbReference type="InterPro" id="IPR013025">
    <property type="entry name" value="Ribosomal_uL23-like"/>
</dbReference>
<keyword evidence="5 6" id="KW-0687">Ribonucleoprotein</keyword>
<feature type="compositionally biased region" description="Basic and acidic residues" evidence="7">
    <location>
        <begin position="25"/>
        <end position="37"/>
    </location>
</feature>
<keyword evidence="3" id="KW-0694">RNA-binding</keyword>